<evidence type="ECO:0000313" key="8">
    <source>
        <dbReference type="Proteomes" id="UP001062165"/>
    </source>
</evidence>
<name>A0ABY6CZS5_9BACT</name>
<keyword evidence="4" id="KW-0255">Endonuclease</keyword>
<evidence type="ECO:0000256" key="5">
    <source>
        <dbReference type="ARBA" id="ARBA00022801"/>
    </source>
</evidence>
<evidence type="ECO:0000256" key="6">
    <source>
        <dbReference type="ARBA" id="ARBA00030388"/>
    </source>
</evidence>
<evidence type="ECO:0000313" key="7">
    <source>
        <dbReference type="EMBL" id="UXX79421.1"/>
    </source>
</evidence>
<dbReference type="InterPro" id="IPR035093">
    <property type="entry name" value="RelE/ParE_toxin_dom_sf"/>
</dbReference>
<evidence type="ECO:0000256" key="4">
    <source>
        <dbReference type="ARBA" id="ARBA00022759"/>
    </source>
</evidence>
<accession>A0ABY6CZS5</accession>
<dbReference type="EMBL" id="CP106735">
    <property type="protein sequence ID" value="UXX79421.1"/>
    <property type="molecule type" value="Genomic_DNA"/>
</dbReference>
<dbReference type="InterPro" id="IPR009614">
    <property type="entry name" value="YoeB_toxin"/>
</dbReference>
<dbReference type="Pfam" id="PF06769">
    <property type="entry name" value="YoeB_toxin"/>
    <property type="match status" value="1"/>
</dbReference>
<organism evidence="7 8">
    <name type="scientific">Reichenbachiella carrageenanivorans</name>
    <dbReference type="NCBI Taxonomy" id="2979869"/>
    <lineage>
        <taxon>Bacteria</taxon>
        <taxon>Pseudomonadati</taxon>
        <taxon>Bacteroidota</taxon>
        <taxon>Cytophagia</taxon>
        <taxon>Cytophagales</taxon>
        <taxon>Reichenbachiellaceae</taxon>
        <taxon>Reichenbachiella</taxon>
    </lineage>
</organism>
<dbReference type="PANTHER" id="PTHR38039">
    <property type="entry name" value="TOXIN YOEB"/>
    <property type="match status" value="1"/>
</dbReference>
<evidence type="ECO:0000256" key="3">
    <source>
        <dbReference type="ARBA" id="ARBA00022722"/>
    </source>
</evidence>
<keyword evidence="5" id="KW-0378">Hydrolase</keyword>
<dbReference type="Proteomes" id="UP001062165">
    <property type="component" value="Chromosome"/>
</dbReference>
<evidence type="ECO:0000256" key="1">
    <source>
        <dbReference type="ARBA" id="ARBA00008172"/>
    </source>
</evidence>
<evidence type="ECO:0000256" key="2">
    <source>
        <dbReference type="ARBA" id="ARBA00022649"/>
    </source>
</evidence>
<reference evidence="7" key="1">
    <citation type="submission" date="2022-10" db="EMBL/GenBank/DDBJ databases">
        <title>Comparative genomics and taxonomic characterization of three novel marine species of genus Reichenbachiella exhibiting antioxidant and polysaccharide degradation activities.</title>
        <authorList>
            <person name="Muhammad N."/>
            <person name="Lee Y.-J."/>
            <person name="Ko J."/>
            <person name="Kim S.-G."/>
        </authorList>
    </citation>
    <scope>NUCLEOTIDE SEQUENCE</scope>
    <source>
        <strain evidence="7">Wsw4-B4</strain>
    </source>
</reference>
<dbReference type="SUPFAM" id="SSF143011">
    <property type="entry name" value="RelE-like"/>
    <property type="match status" value="1"/>
</dbReference>
<sequence>MATKYKLIYTHQAHKDHKKISSSGLGEKVEELIALISENPFQHYPPFEKLHGDQAGAYSRRINIEHRLEYEVHQEEQTIKIIRMWTHYA</sequence>
<protein>
    <recommendedName>
        <fullName evidence="6">Putative mRNA interferase YoeB</fullName>
    </recommendedName>
</protein>
<comment type="similarity">
    <text evidence="1">Belongs to the YoeB family.</text>
</comment>
<dbReference type="PANTHER" id="PTHR38039:SF1">
    <property type="entry name" value="TOXIN YOEB"/>
    <property type="match status" value="1"/>
</dbReference>
<keyword evidence="2" id="KW-1277">Toxin-antitoxin system</keyword>
<dbReference type="RefSeq" id="WP_263051164.1">
    <property type="nucleotide sequence ID" value="NZ_CP106735.1"/>
</dbReference>
<keyword evidence="3" id="KW-0540">Nuclease</keyword>
<proteinExistence type="inferred from homology"/>
<gene>
    <name evidence="7" type="ORF">N7E81_18880</name>
</gene>
<keyword evidence="8" id="KW-1185">Reference proteome</keyword>
<dbReference type="Gene3D" id="3.30.2310.20">
    <property type="entry name" value="RelE-like"/>
    <property type="match status" value="1"/>
</dbReference>
<dbReference type="NCBIfam" id="TIGR02116">
    <property type="entry name" value="toxin_Txe_YoeB"/>
    <property type="match status" value="1"/>
</dbReference>